<feature type="signal peptide" evidence="3">
    <location>
        <begin position="1"/>
        <end position="34"/>
    </location>
</feature>
<dbReference type="Pfam" id="PF08341">
    <property type="entry name" value="TED"/>
    <property type="match status" value="1"/>
</dbReference>
<sequence>MFRTQRGISRMGSACAATGLAAVAVIGMSPAAYADAGKLRFKGHVKDTAGRIVVDRPEQWFDESAGTNLKVLGSGGPEVTVYCIDLDTAVNGSADYREGTWAESWLKDTAKIAKINWVLNNSYPKVTSLAELAEKAGVPKGRKHDGLSPAEAVAATQAAIWYYSNGAKFERVSESGWADKDGDNEDVSAVYKFLTGSANTGLDTEPSASLELDPTKVTGTDGDPKGVGPVTVRTTSTEPVAVALEGTVPTGVSLVDGQGQPITTAADKTELWVKVPKNQNPGAANISAQTKASVNVGRVFIAESRKKSQTFITAGSQPFDVKANAKAEWSHKAVPAPSVAFREECQEGGVSVELKNAGDAPADFVLNGQTIKVPADSGKTELVKVAEDADYSITVTGPGNFSETFAGKLDCVQPPVDPEPTTTPTTEPPTSEPPTSQPPTSEPPTSEPPTSEPPTSEPPTSEPPTSEPPTSSAPTTSKPATSAPATSTKPATSGAPSSPAASSPAASSSAPPAATSPTGGEPPLIPEVEPGTENPPLTIPWVPVGDGQDLAETGGDDNSTTLIAGAAAALLLAGGGAVFLSRRRGGRHQA</sequence>
<feature type="domain" description="Thioester" evidence="5">
    <location>
        <begin position="81"/>
        <end position="200"/>
    </location>
</feature>
<evidence type="ECO:0000256" key="1">
    <source>
        <dbReference type="SAM" id="MobiDB-lite"/>
    </source>
</evidence>
<feature type="region of interest" description="Disordered" evidence="1">
    <location>
        <begin position="202"/>
        <end position="232"/>
    </location>
</feature>
<reference evidence="6 7" key="1">
    <citation type="submission" date="2024-06" db="EMBL/GenBank/DDBJ databases">
        <title>The Natural Products Discovery Center: Release of the First 8490 Sequenced Strains for Exploring Actinobacteria Biosynthetic Diversity.</title>
        <authorList>
            <person name="Kalkreuter E."/>
            <person name="Kautsar S.A."/>
            <person name="Yang D."/>
            <person name="Bader C.D."/>
            <person name="Teijaro C.N."/>
            <person name="Fluegel L."/>
            <person name="Davis C.M."/>
            <person name="Simpson J.R."/>
            <person name="Lauterbach L."/>
            <person name="Steele A.D."/>
            <person name="Gui C."/>
            <person name="Meng S."/>
            <person name="Li G."/>
            <person name="Viehrig K."/>
            <person name="Ye F."/>
            <person name="Su P."/>
            <person name="Kiefer A.F."/>
            <person name="Nichols A."/>
            <person name="Cepeda A.J."/>
            <person name="Yan W."/>
            <person name="Fan B."/>
            <person name="Jiang Y."/>
            <person name="Adhikari A."/>
            <person name="Zheng C.-J."/>
            <person name="Schuster L."/>
            <person name="Cowan T.M."/>
            <person name="Smanski M.J."/>
            <person name="Chevrette M.G."/>
            <person name="De Carvalho L.P.S."/>
            <person name="Shen B."/>
        </authorList>
    </citation>
    <scope>NUCLEOTIDE SEQUENCE [LARGE SCALE GENOMIC DNA]</scope>
    <source>
        <strain evidence="6 7">NPDC048946</strain>
    </source>
</reference>
<proteinExistence type="predicted"/>
<dbReference type="RefSeq" id="WP_358356656.1">
    <property type="nucleotide sequence ID" value="NZ_JBEZFP010000059.1"/>
</dbReference>
<dbReference type="NCBIfam" id="NF041528">
    <property type="entry name" value="strep_LAETG"/>
    <property type="match status" value="1"/>
</dbReference>
<feature type="compositionally biased region" description="Low complexity" evidence="1">
    <location>
        <begin position="468"/>
        <end position="522"/>
    </location>
</feature>
<accession>A0ABV3DM63</accession>
<evidence type="ECO:0000259" key="5">
    <source>
        <dbReference type="Pfam" id="PF08341"/>
    </source>
</evidence>
<feature type="domain" description="Bacterial phospholipase C C-terminal" evidence="4">
    <location>
        <begin position="337"/>
        <end position="408"/>
    </location>
</feature>
<dbReference type="NCBIfam" id="TIGR03934">
    <property type="entry name" value="TQXA_dom"/>
    <property type="match status" value="1"/>
</dbReference>
<evidence type="ECO:0000313" key="7">
    <source>
        <dbReference type="Proteomes" id="UP001551482"/>
    </source>
</evidence>
<feature type="compositionally biased region" description="Pro residues" evidence="1">
    <location>
        <begin position="426"/>
        <end position="467"/>
    </location>
</feature>
<dbReference type="InterPro" id="IPR023849">
    <property type="entry name" value="TQXA_dom"/>
</dbReference>
<gene>
    <name evidence="6" type="ORF">AB0C36_22500</name>
</gene>
<feature type="transmembrane region" description="Helical" evidence="2">
    <location>
        <begin position="562"/>
        <end position="580"/>
    </location>
</feature>
<dbReference type="Gene3D" id="1.10.150.480">
    <property type="match status" value="1"/>
</dbReference>
<feature type="chain" id="PRO_5047418965" evidence="3">
    <location>
        <begin position="35"/>
        <end position="590"/>
    </location>
</feature>
<dbReference type="Pfam" id="PF05506">
    <property type="entry name" value="PLipase_C_C"/>
    <property type="match status" value="1"/>
</dbReference>
<evidence type="ECO:0000256" key="2">
    <source>
        <dbReference type="SAM" id="Phobius"/>
    </source>
</evidence>
<dbReference type="InterPro" id="IPR008475">
    <property type="entry name" value="PLipase_C_C"/>
</dbReference>
<keyword evidence="3" id="KW-0732">Signal</keyword>
<dbReference type="NCBIfam" id="TIGR01167">
    <property type="entry name" value="LPXTG_anchor"/>
    <property type="match status" value="1"/>
</dbReference>
<keyword evidence="7" id="KW-1185">Reference proteome</keyword>
<keyword evidence="2" id="KW-1133">Transmembrane helix</keyword>
<keyword evidence="2" id="KW-0812">Transmembrane</keyword>
<protein>
    <submittedName>
        <fullName evidence="6">Cys-Gln thioester bond-forming surface protein</fullName>
    </submittedName>
</protein>
<dbReference type="Proteomes" id="UP001551482">
    <property type="component" value="Unassembled WGS sequence"/>
</dbReference>
<comment type="caution">
    <text evidence="6">The sequence shown here is derived from an EMBL/GenBank/DDBJ whole genome shotgun (WGS) entry which is preliminary data.</text>
</comment>
<name>A0ABV3DM63_9ACTN</name>
<evidence type="ECO:0000313" key="6">
    <source>
        <dbReference type="EMBL" id="MEU8136269.1"/>
    </source>
</evidence>
<feature type="region of interest" description="Disordered" evidence="1">
    <location>
        <begin position="409"/>
        <end position="557"/>
    </location>
</feature>
<dbReference type="InterPro" id="IPR013552">
    <property type="entry name" value="Thioester_dom"/>
</dbReference>
<dbReference type="PRINTS" id="PR01217">
    <property type="entry name" value="PRICHEXTENSN"/>
</dbReference>
<evidence type="ECO:0000256" key="3">
    <source>
        <dbReference type="SAM" id="SignalP"/>
    </source>
</evidence>
<organism evidence="6 7">
    <name type="scientific">Streptodolium elevatio</name>
    <dbReference type="NCBI Taxonomy" id="3157996"/>
    <lineage>
        <taxon>Bacteria</taxon>
        <taxon>Bacillati</taxon>
        <taxon>Actinomycetota</taxon>
        <taxon>Actinomycetes</taxon>
        <taxon>Kitasatosporales</taxon>
        <taxon>Streptomycetaceae</taxon>
        <taxon>Streptodolium</taxon>
    </lineage>
</organism>
<dbReference type="EMBL" id="JBEZFP010000059">
    <property type="protein sequence ID" value="MEU8136269.1"/>
    <property type="molecule type" value="Genomic_DNA"/>
</dbReference>
<evidence type="ECO:0000259" key="4">
    <source>
        <dbReference type="Pfam" id="PF05506"/>
    </source>
</evidence>
<keyword evidence="2" id="KW-0472">Membrane</keyword>